<evidence type="ECO:0000256" key="1">
    <source>
        <dbReference type="SAM" id="MobiDB-lite"/>
    </source>
</evidence>
<accession>A0A8S1S4C1</accession>
<sequence>MEISNRQDIDKLIAYSKSIQVGLIEDDFYDQYTPPEKHVYELETLPDIKLEEFEPNLNEDEMLKLLKQNVQSAKIKESVSSEHDSLDSSDSIERRSTPPKCKQQQQVDPQIQIHVQKSQTTVDMTEYNKVPEEVLQLLEGAKERKSMLGAAIKILKEPVCYCNPKENLLRSTFLTLNNTFKSMLPKVLQSYKLFEQAQLIIIIIIITSRDCLDTLTMLMHMKLDLLTMTLNSKQKWLLVPLTKKKKSFQLKPMFLPY</sequence>
<name>A0A8S1S4C1_PAROT</name>
<evidence type="ECO:0000313" key="3">
    <source>
        <dbReference type="Proteomes" id="UP000683925"/>
    </source>
</evidence>
<evidence type="ECO:0000313" key="2">
    <source>
        <dbReference type="EMBL" id="CAD8134415.1"/>
    </source>
</evidence>
<keyword evidence="3" id="KW-1185">Reference proteome</keyword>
<feature type="compositionally biased region" description="Basic and acidic residues" evidence="1">
    <location>
        <begin position="76"/>
        <end position="96"/>
    </location>
</feature>
<feature type="region of interest" description="Disordered" evidence="1">
    <location>
        <begin position="76"/>
        <end position="108"/>
    </location>
</feature>
<proteinExistence type="predicted"/>
<reference evidence="2" key="1">
    <citation type="submission" date="2021-01" db="EMBL/GenBank/DDBJ databases">
        <authorList>
            <consortium name="Genoscope - CEA"/>
            <person name="William W."/>
        </authorList>
    </citation>
    <scope>NUCLEOTIDE SEQUENCE</scope>
</reference>
<comment type="caution">
    <text evidence="2">The sequence shown here is derived from an EMBL/GenBank/DDBJ whole genome shotgun (WGS) entry which is preliminary data.</text>
</comment>
<gene>
    <name evidence="2" type="ORF">POCTA_138.1.T0050419</name>
</gene>
<organism evidence="2 3">
    <name type="scientific">Paramecium octaurelia</name>
    <dbReference type="NCBI Taxonomy" id="43137"/>
    <lineage>
        <taxon>Eukaryota</taxon>
        <taxon>Sar</taxon>
        <taxon>Alveolata</taxon>
        <taxon>Ciliophora</taxon>
        <taxon>Intramacronucleata</taxon>
        <taxon>Oligohymenophorea</taxon>
        <taxon>Peniculida</taxon>
        <taxon>Parameciidae</taxon>
        <taxon>Paramecium</taxon>
    </lineage>
</organism>
<dbReference type="EMBL" id="CAJJDP010000004">
    <property type="protein sequence ID" value="CAD8134415.1"/>
    <property type="molecule type" value="Genomic_DNA"/>
</dbReference>
<dbReference type="AlphaFoldDB" id="A0A8S1S4C1"/>
<protein>
    <submittedName>
        <fullName evidence="2">Uncharacterized protein</fullName>
    </submittedName>
</protein>
<dbReference type="Proteomes" id="UP000683925">
    <property type="component" value="Unassembled WGS sequence"/>
</dbReference>